<reference evidence="2 3" key="1">
    <citation type="submission" date="2019-02" db="EMBL/GenBank/DDBJ databases">
        <title>Deep-cultivation of Planctomycetes and their phenomic and genomic characterization uncovers novel biology.</title>
        <authorList>
            <person name="Wiegand S."/>
            <person name="Jogler M."/>
            <person name="Boedeker C."/>
            <person name="Pinto D."/>
            <person name="Vollmers J."/>
            <person name="Rivas-Marin E."/>
            <person name="Kohn T."/>
            <person name="Peeters S.H."/>
            <person name="Heuer A."/>
            <person name="Rast P."/>
            <person name="Oberbeckmann S."/>
            <person name="Bunk B."/>
            <person name="Jeske O."/>
            <person name="Meyerdierks A."/>
            <person name="Storesund J.E."/>
            <person name="Kallscheuer N."/>
            <person name="Luecker S."/>
            <person name="Lage O.M."/>
            <person name="Pohl T."/>
            <person name="Merkel B.J."/>
            <person name="Hornburger P."/>
            <person name="Mueller R.-W."/>
            <person name="Bruemmer F."/>
            <person name="Labrenz M."/>
            <person name="Spormann A.M."/>
            <person name="Op den Camp H."/>
            <person name="Overmann J."/>
            <person name="Amann R."/>
            <person name="Jetten M.S.M."/>
            <person name="Mascher T."/>
            <person name="Medema M.H."/>
            <person name="Devos D.P."/>
            <person name="Kaster A.-K."/>
            <person name="Ovreas L."/>
            <person name="Rohde M."/>
            <person name="Galperin M.Y."/>
            <person name="Jogler C."/>
        </authorList>
    </citation>
    <scope>NUCLEOTIDE SEQUENCE [LARGE SCALE GENOMIC DNA]</scope>
    <source>
        <strain evidence="2 3">Mal52</strain>
    </source>
</reference>
<keyword evidence="2" id="KW-0378">Hydrolase</keyword>
<dbReference type="EMBL" id="CP036276">
    <property type="protein sequence ID" value="QDU45132.1"/>
    <property type="molecule type" value="Genomic_DNA"/>
</dbReference>
<evidence type="ECO:0000259" key="1">
    <source>
        <dbReference type="PROSITE" id="PS51746"/>
    </source>
</evidence>
<sequence length="328" mass="35478">MMNLSKMDCFAMTDRGQRRAENDDQYLVADLVKAVRIQSTSLSYDDHSRVSGDSQGKVLLVADGLGSPAAGSRASTLAVDETINCMVNRMYWSAFGHPAERDDQRLLFADLVTALKSCQRRIHDEAEWNVAKQGMGTTLTVAIVNWPALHVVHVGDSRCYLSHDNELQQITQDHTLAGARAEARECTISEAQESSGGGMLWNVVGGKSPDIDPKVYNSSLSIGDTLLLCTDGLHQHVTDDEIADILQKRNSARQICEDLVNKANAAGGADNITVAVARFHDTKQKPLKQDQEVVQETGTVDFGGAAKLDPAPQAATIPVATPGKVVPR</sequence>
<keyword evidence="3" id="KW-1185">Reference proteome</keyword>
<organism evidence="2 3">
    <name type="scientific">Symmachiella dynata</name>
    <dbReference type="NCBI Taxonomy" id="2527995"/>
    <lineage>
        <taxon>Bacteria</taxon>
        <taxon>Pseudomonadati</taxon>
        <taxon>Planctomycetota</taxon>
        <taxon>Planctomycetia</taxon>
        <taxon>Planctomycetales</taxon>
        <taxon>Planctomycetaceae</taxon>
        <taxon>Symmachiella</taxon>
    </lineage>
</organism>
<dbReference type="PROSITE" id="PS51746">
    <property type="entry name" value="PPM_2"/>
    <property type="match status" value="1"/>
</dbReference>
<dbReference type="PANTHER" id="PTHR47992">
    <property type="entry name" value="PROTEIN PHOSPHATASE"/>
    <property type="match status" value="1"/>
</dbReference>
<dbReference type="InterPro" id="IPR036457">
    <property type="entry name" value="PPM-type-like_dom_sf"/>
</dbReference>
<proteinExistence type="predicted"/>
<dbReference type="KEGG" id="sdyn:Mal52_36200"/>
<dbReference type="RefSeq" id="WP_145377515.1">
    <property type="nucleotide sequence ID" value="NZ_CP036276.1"/>
</dbReference>
<protein>
    <submittedName>
        <fullName evidence="2">Serine/threonine phosphatase stp</fullName>
        <ecNumber evidence="2">3.1.3.16</ecNumber>
    </submittedName>
</protein>
<evidence type="ECO:0000313" key="3">
    <source>
        <dbReference type="Proteomes" id="UP000319383"/>
    </source>
</evidence>
<dbReference type="Gene3D" id="3.60.40.10">
    <property type="entry name" value="PPM-type phosphatase domain"/>
    <property type="match status" value="1"/>
</dbReference>
<dbReference type="EC" id="3.1.3.16" evidence="2"/>
<evidence type="ECO:0000313" key="2">
    <source>
        <dbReference type="EMBL" id="QDU45132.1"/>
    </source>
</evidence>
<dbReference type="InterPro" id="IPR015655">
    <property type="entry name" value="PP2C"/>
</dbReference>
<dbReference type="SUPFAM" id="SSF81606">
    <property type="entry name" value="PP2C-like"/>
    <property type="match status" value="1"/>
</dbReference>
<gene>
    <name evidence="2" type="primary">stp_2</name>
    <name evidence="2" type="ORF">Mal52_36200</name>
</gene>
<accession>A0A517ZRL6</accession>
<dbReference type="Pfam" id="PF13672">
    <property type="entry name" value="PP2C_2"/>
    <property type="match status" value="1"/>
</dbReference>
<name>A0A517ZRL6_9PLAN</name>
<dbReference type="GO" id="GO:0004722">
    <property type="term" value="F:protein serine/threonine phosphatase activity"/>
    <property type="evidence" value="ECO:0007669"/>
    <property type="project" value="UniProtKB-EC"/>
</dbReference>
<dbReference type="SMART" id="SM00332">
    <property type="entry name" value="PP2Cc"/>
    <property type="match status" value="1"/>
</dbReference>
<dbReference type="Proteomes" id="UP000319383">
    <property type="component" value="Chromosome"/>
</dbReference>
<feature type="domain" description="PPM-type phosphatase" evidence="1">
    <location>
        <begin position="8"/>
        <end position="279"/>
    </location>
</feature>
<dbReference type="AlphaFoldDB" id="A0A517ZRL6"/>
<dbReference type="InterPro" id="IPR001932">
    <property type="entry name" value="PPM-type_phosphatase-like_dom"/>
</dbReference>
<dbReference type="CDD" id="cd00143">
    <property type="entry name" value="PP2Cc"/>
    <property type="match status" value="1"/>
</dbReference>
<dbReference type="SMART" id="SM00331">
    <property type="entry name" value="PP2C_SIG"/>
    <property type="match status" value="1"/>
</dbReference>